<name>A0ACB9VRM7_CHAAC</name>
<organism evidence="1 2">
    <name type="scientific">Chaenocephalus aceratus</name>
    <name type="common">Blackfin icefish</name>
    <name type="synonym">Chaenichthys aceratus</name>
    <dbReference type="NCBI Taxonomy" id="36190"/>
    <lineage>
        <taxon>Eukaryota</taxon>
        <taxon>Metazoa</taxon>
        <taxon>Chordata</taxon>
        <taxon>Craniata</taxon>
        <taxon>Vertebrata</taxon>
        <taxon>Euteleostomi</taxon>
        <taxon>Actinopterygii</taxon>
        <taxon>Neopterygii</taxon>
        <taxon>Teleostei</taxon>
        <taxon>Neoteleostei</taxon>
        <taxon>Acanthomorphata</taxon>
        <taxon>Eupercaria</taxon>
        <taxon>Perciformes</taxon>
        <taxon>Notothenioidei</taxon>
        <taxon>Channichthyidae</taxon>
        <taxon>Chaenocephalus</taxon>
    </lineage>
</organism>
<feature type="non-terminal residue" evidence="1">
    <location>
        <position position="1"/>
    </location>
</feature>
<evidence type="ECO:0000313" key="2">
    <source>
        <dbReference type="Proteomes" id="UP001057452"/>
    </source>
</evidence>
<feature type="non-terminal residue" evidence="1">
    <location>
        <position position="65"/>
    </location>
</feature>
<dbReference type="Proteomes" id="UP001057452">
    <property type="component" value="Chromosome 23"/>
</dbReference>
<gene>
    <name evidence="1" type="ORF">KUCAC02_006378</name>
</gene>
<protein>
    <submittedName>
        <fullName evidence="1">Uncharacterized protein</fullName>
    </submittedName>
</protein>
<evidence type="ECO:0000313" key="1">
    <source>
        <dbReference type="EMBL" id="KAI4802803.1"/>
    </source>
</evidence>
<accession>A0ACB9VRM7</accession>
<proteinExistence type="predicted"/>
<sequence>SGHGGPSDAQSQRHLEVTTPARGHGMMVDYSKRRRENGRRERAYCFKLGGFLIARCQHYLDIPED</sequence>
<dbReference type="EMBL" id="CM043807">
    <property type="protein sequence ID" value="KAI4802803.1"/>
    <property type="molecule type" value="Genomic_DNA"/>
</dbReference>
<comment type="caution">
    <text evidence="1">The sequence shown here is derived from an EMBL/GenBank/DDBJ whole genome shotgun (WGS) entry which is preliminary data.</text>
</comment>
<keyword evidence="2" id="KW-1185">Reference proteome</keyword>
<reference evidence="1" key="1">
    <citation type="submission" date="2022-05" db="EMBL/GenBank/DDBJ databases">
        <title>Chromosome-level genome of Chaenocephalus aceratus.</title>
        <authorList>
            <person name="Park H."/>
        </authorList>
    </citation>
    <scope>NUCLEOTIDE SEQUENCE</scope>
    <source>
        <strain evidence="1">KU_202001</strain>
    </source>
</reference>